<accession>A0AAE0JKW6</accession>
<evidence type="ECO:0000313" key="2">
    <source>
        <dbReference type="EMBL" id="KAK3351301.1"/>
    </source>
</evidence>
<organism evidence="2 3">
    <name type="scientific">Neurospora tetraspora</name>
    <dbReference type="NCBI Taxonomy" id="94610"/>
    <lineage>
        <taxon>Eukaryota</taxon>
        <taxon>Fungi</taxon>
        <taxon>Dikarya</taxon>
        <taxon>Ascomycota</taxon>
        <taxon>Pezizomycotina</taxon>
        <taxon>Sordariomycetes</taxon>
        <taxon>Sordariomycetidae</taxon>
        <taxon>Sordariales</taxon>
        <taxon>Sordariaceae</taxon>
        <taxon>Neurospora</taxon>
    </lineage>
</organism>
<reference evidence="2" key="1">
    <citation type="journal article" date="2023" name="Mol. Phylogenet. Evol.">
        <title>Genome-scale phylogeny and comparative genomics of the fungal order Sordariales.</title>
        <authorList>
            <person name="Hensen N."/>
            <person name="Bonometti L."/>
            <person name="Westerberg I."/>
            <person name="Brannstrom I.O."/>
            <person name="Guillou S."/>
            <person name="Cros-Aarteil S."/>
            <person name="Calhoun S."/>
            <person name="Haridas S."/>
            <person name="Kuo A."/>
            <person name="Mondo S."/>
            <person name="Pangilinan J."/>
            <person name="Riley R."/>
            <person name="LaButti K."/>
            <person name="Andreopoulos B."/>
            <person name="Lipzen A."/>
            <person name="Chen C."/>
            <person name="Yan M."/>
            <person name="Daum C."/>
            <person name="Ng V."/>
            <person name="Clum A."/>
            <person name="Steindorff A."/>
            <person name="Ohm R.A."/>
            <person name="Martin F."/>
            <person name="Silar P."/>
            <person name="Natvig D.O."/>
            <person name="Lalanne C."/>
            <person name="Gautier V."/>
            <person name="Ament-Velasquez S.L."/>
            <person name="Kruys A."/>
            <person name="Hutchinson M.I."/>
            <person name="Powell A.J."/>
            <person name="Barry K."/>
            <person name="Miller A.N."/>
            <person name="Grigoriev I.V."/>
            <person name="Debuchy R."/>
            <person name="Gladieux P."/>
            <person name="Hiltunen Thoren M."/>
            <person name="Johannesson H."/>
        </authorList>
    </citation>
    <scope>NUCLEOTIDE SEQUENCE</scope>
    <source>
        <strain evidence="2">CBS 560.94</strain>
    </source>
</reference>
<dbReference type="GeneID" id="87857772"/>
<feature type="region of interest" description="Disordered" evidence="1">
    <location>
        <begin position="151"/>
        <end position="171"/>
    </location>
</feature>
<proteinExistence type="predicted"/>
<reference evidence="2" key="2">
    <citation type="submission" date="2023-06" db="EMBL/GenBank/DDBJ databases">
        <authorList>
            <consortium name="Lawrence Berkeley National Laboratory"/>
            <person name="Haridas S."/>
            <person name="Hensen N."/>
            <person name="Bonometti L."/>
            <person name="Westerberg I."/>
            <person name="Brannstrom I.O."/>
            <person name="Guillou S."/>
            <person name="Cros-Aarteil S."/>
            <person name="Calhoun S."/>
            <person name="Kuo A."/>
            <person name="Mondo S."/>
            <person name="Pangilinan J."/>
            <person name="Riley R."/>
            <person name="Labutti K."/>
            <person name="Andreopoulos B."/>
            <person name="Lipzen A."/>
            <person name="Chen C."/>
            <person name="Yanf M."/>
            <person name="Daum C."/>
            <person name="Ng V."/>
            <person name="Clum A."/>
            <person name="Steindorff A."/>
            <person name="Ohm R."/>
            <person name="Martin F."/>
            <person name="Silar P."/>
            <person name="Natvig D."/>
            <person name="Lalanne C."/>
            <person name="Gautier V."/>
            <person name="Ament-Velasquez S.L."/>
            <person name="Kruys A."/>
            <person name="Hutchinson M.I."/>
            <person name="Powell A.J."/>
            <person name="Barry K."/>
            <person name="Miller A.N."/>
            <person name="Grigoriev I.V."/>
            <person name="Debuchy R."/>
            <person name="Gladieux P."/>
            <person name="Thoren M.H."/>
            <person name="Johannesson H."/>
        </authorList>
    </citation>
    <scope>NUCLEOTIDE SEQUENCE</scope>
    <source>
        <strain evidence="2">CBS 560.94</strain>
    </source>
</reference>
<evidence type="ECO:0000256" key="1">
    <source>
        <dbReference type="SAM" id="MobiDB-lite"/>
    </source>
</evidence>
<name>A0AAE0JKW6_9PEZI</name>
<sequence>MLQTKTSFALGRPIRAPDLPWSTPVRRTKLTNKPVLNCTPYDKTGPPLTYVPLVPMSPYLPTIVPSLEVPNPRSITPIHPLAPPSLARHLHDHLHMAYHHGWNATPLTRLLEGRREKKGNSTGTKIVRWSMRCMSGCWCRRAANYRLRGPCPGEKPLEKGHGRDRHGRDRHGINEQAVLTYVLA</sequence>
<protein>
    <submittedName>
        <fullName evidence="2">Uncharacterized protein</fullName>
    </submittedName>
</protein>
<feature type="compositionally biased region" description="Basic and acidic residues" evidence="1">
    <location>
        <begin position="155"/>
        <end position="171"/>
    </location>
</feature>
<comment type="caution">
    <text evidence="2">The sequence shown here is derived from an EMBL/GenBank/DDBJ whole genome shotgun (WGS) entry which is preliminary data.</text>
</comment>
<dbReference type="EMBL" id="JAUEPP010000002">
    <property type="protein sequence ID" value="KAK3351301.1"/>
    <property type="molecule type" value="Genomic_DNA"/>
</dbReference>
<dbReference type="RefSeq" id="XP_062684596.1">
    <property type="nucleotide sequence ID" value="XM_062820618.1"/>
</dbReference>
<gene>
    <name evidence="2" type="ORF">B0H65DRAFT_113605</name>
</gene>
<dbReference type="Proteomes" id="UP001278500">
    <property type="component" value="Unassembled WGS sequence"/>
</dbReference>
<dbReference type="AlphaFoldDB" id="A0AAE0JKW6"/>
<evidence type="ECO:0000313" key="3">
    <source>
        <dbReference type="Proteomes" id="UP001278500"/>
    </source>
</evidence>
<keyword evidence="3" id="KW-1185">Reference proteome</keyword>